<reference evidence="3" key="1">
    <citation type="submission" date="2025-08" db="UniProtKB">
        <authorList>
            <consortium name="RefSeq"/>
        </authorList>
    </citation>
    <scope>IDENTIFICATION</scope>
</reference>
<evidence type="ECO:0000256" key="1">
    <source>
        <dbReference type="SAM" id="MobiDB-lite"/>
    </source>
</evidence>
<protein>
    <submittedName>
        <fullName evidence="3">DUF1178 family protein</fullName>
    </submittedName>
</protein>
<dbReference type="Proteomes" id="UP000675920">
    <property type="component" value="Unplaced"/>
</dbReference>
<evidence type="ECO:0000313" key="2">
    <source>
        <dbReference type="Proteomes" id="UP000675920"/>
    </source>
</evidence>
<dbReference type="RefSeq" id="WP_028311198.1">
    <property type="nucleotide sequence ID" value="NZ_AXWS01000008.1"/>
</dbReference>
<dbReference type="OrthoDB" id="5295943at2"/>
<dbReference type="PIRSF" id="PIRSF032131">
    <property type="entry name" value="UCP032131"/>
    <property type="match status" value="1"/>
</dbReference>
<name>A0A8B6X459_9BURK</name>
<keyword evidence="2" id="KW-1185">Reference proteome</keyword>
<sequence length="155" mass="17015">MIVFNLACEHNHAFEGWFGSAQDFDDQKARGLLVCPVCESREITRRLSAPRLNLRGGDVHAEAPRLAAAEPSAGPPPELAAELHKAWVAVSRHIVANTEDVGDRFAAEARRIHHQEAPERNIRGTATPEQARELREEGIEVQSFPLAPGAKSTLQ</sequence>
<evidence type="ECO:0000313" key="3">
    <source>
        <dbReference type="RefSeq" id="WP_028311198.1"/>
    </source>
</evidence>
<feature type="compositionally biased region" description="Basic and acidic residues" evidence="1">
    <location>
        <begin position="112"/>
        <end position="122"/>
    </location>
</feature>
<accession>A0A8B6X459</accession>
<dbReference type="Pfam" id="PF06676">
    <property type="entry name" value="DUF1178"/>
    <property type="match status" value="1"/>
</dbReference>
<feature type="region of interest" description="Disordered" evidence="1">
    <location>
        <begin position="112"/>
        <end position="155"/>
    </location>
</feature>
<dbReference type="AlphaFoldDB" id="A0A8B6X459"/>
<proteinExistence type="predicted"/>
<dbReference type="InterPro" id="IPR009562">
    <property type="entry name" value="DUF1178"/>
</dbReference>
<organism evidence="2 3">
    <name type="scientific">Derxia gummosa DSM 723</name>
    <dbReference type="NCBI Taxonomy" id="1121388"/>
    <lineage>
        <taxon>Bacteria</taxon>
        <taxon>Pseudomonadati</taxon>
        <taxon>Pseudomonadota</taxon>
        <taxon>Betaproteobacteria</taxon>
        <taxon>Burkholderiales</taxon>
        <taxon>Alcaligenaceae</taxon>
        <taxon>Derxia</taxon>
    </lineage>
</organism>